<accession>A0A0F9R668</accession>
<name>A0A0F9R668_9ZZZZ</name>
<feature type="non-terminal residue" evidence="2">
    <location>
        <position position="1"/>
    </location>
</feature>
<dbReference type="PANTHER" id="PTHR42798">
    <property type="entry name" value="LIPOPROTEIN-RELEASING SYSTEM ATP-BINDING PROTEIN LOLD"/>
    <property type="match status" value="1"/>
</dbReference>
<gene>
    <name evidence="2" type="ORF">LCGC14_0932210</name>
</gene>
<dbReference type="SUPFAM" id="SSF52540">
    <property type="entry name" value="P-loop containing nucleoside triphosphate hydrolases"/>
    <property type="match status" value="1"/>
</dbReference>
<comment type="similarity">
    <text evidence="1">Belongs to the ABC transporter superfamily.</text>
</comment>
<dbReference type="InterPro" id="IPR027417">
    <property type="entry name" value="P-loop_NTPase"/>
</dbReference>
<evidence type="ECO:0000256" key="1">
    <source>
        <dbReference type="ARBA" id="ARBA00005417"/>
    </source>
</evidence>
<comment type="caution">
    <text evidence="2">The sequence shown here is derived from an EMBL/GenBank/DDBJ whole genome shotgun (WGS) entry which is preliminary data.</text>
</comment>
<dbReference type="PANTHER" id="PTHR42798:SF7">
    <property type="entry name" value="ALPHA-D-RIBOSE 1-METHYLPHOSPHONATE 5-TRIPHOSPHATE SYNTHASE SUBUNIT PHNL"/>
    <property type="match status" value="1"/>
</dbReference>
<reference evidence="2" key="1">
    <citation type="journal article" date="2015" name="Nature">
        <title>Complex archaea that bridge the gap between prokaryotes and eukaryotes.</title>
        <authorList>
            <person name="Spang A."/>
            <person name="Saw J.H."/>
            <person name="Jorgensen S.L."/>
            <person name="Zaremba-Niedzwiedzka K."/>
            <person name="Martijn J."/>
            <person name="Lind A.E."/>
            <person name="van Eijk R."/>
            <person name="Schleper C."/>
            <person name="Guy L."/>
            <person name="Ettema T.J."/>
        </authorList>
    </citation>
    <scope>NUCLEOTIDE SEQUENCE</scope>
</reference>
<dbReference type="EMBL" id="LAZR01003210">
    <property type="protein sequence ID" value="KKN20771.1"/>
    <property type="molecule type" value="Genomic_DNA"/>
</dbReference>
<evidence type="ECO:0008006" key="3">
    <source>
        <dbReference type="Google" id="ProtNLM"/>
    </source>
</evidence>
<proteinExistence type="inferred from homology"/>
<organism evidence="2">
    <name type="scientific">marine sediment metagenome</name>
    <dbReference type="NCBI Taxonomy" id="412755"/>
    <lineage>
        <taxon>unclassified sequences</taxon>
        <taxon>metagenomes</taxon>
        <taxon>ecological metagenomes</taxon>
    </lineage>
</organism>
<sequence>IILADEPTGNLNTKEGEEIMELFTELNEGGTTILQVTHSEKNASYGRRIINLLDGWIVDNK</sequence>
<evidence type="ECO:0000313" key="2">
    <source>
        <dbReference type="EMBL" id="KKN20771.1"/>
    </source>
</evidence>
<protein>
    <recommendedName>
        <fullName evidence="3">ABC transporter domain-containing protein</fullName>
    </recommendedName>
</protein>
<dbReference type="AlphaFoldDB" id="A0A0F9R668"/>
<dbReference type="Gene3D" id="3.40.50.300">
    <property type="entry name" value="P-loop containing nucleotide triphosphate hydrolases"/>
    <property type="match status" value="1"/>
</dbReference>